<keyword evidence="4" id="KW-0547">Nucleotide-binding</keyword>
<dbReference type="InterPro" id="IPR025867">
    <property type="entry name" value="MnmE_helical"/>
</dbReference>
<evidence type="ECO:0000256" key="5">
    <source>
        <dbReference type="ARBA" id="ARBA00023134"/>
    </source>
</evidence>
<comment type="similarity">
    <text evidence="2">Belongs to the TRAFAC class TrmE-Era-EngA-EngB-Septin-like GTPase superfamily. TrmE GTPase family.</text>
</comment>
<dbReference type="InterPro" id="IPR005225">
    <property type="entry name" value="Small_GTP-bd"/>
</dbReference>
<dbReference type="InterPro" id="IPR027417">
    <property type="entry name" value="P-loop_NTPase"/>
</dbReference>
<dbReference type="Pfam" id="PF01926">
    <property type="entry name" value="MMR_HSR1"/>
    <property type="match status" value="1"/>
</dbReference>
<dbReference type="PRINTS" id="PR00326">
    <property type="entry name" value="GTP1OBG"/>
</dbReference>
<comment type="subcellular location">
    <subcellularLocation>
        <location evidence="1">Mitochondrion</location>
    </subcellularLocation>
</comment>
<dbReference type="GO" id="GO:0003924">
    <property type="term" value="F:GTPase activity"/>
    <property type="evidence" value="ECO:0007669"/>
    <property type="project" value="InterPro"/>
</dbReference>
<keyword evidence="3" id="KW-0819">tRNA processing</keyword>
<dbReference type="GO" id="GO:0030488">
    <property type="term" value="P:tRNA methylation"/>
    <property type="evidence" value="ECO:0007669"/>
    <property type="project" value="TreeGrafter"/>
</dbReference>
<proteinExistence type="inferred from homology"/>
<sequence length="520" mass="56182">MRRAIPLRQAAKTAYRVLGRRPYIHVQSLCRPIIRALSPQKLPRSIHHAAAEEETIYALSTAPGRAAIAIIRISGPAALSVYHILTRRTQPPKPRHATHVQLYSPAGDTQLLDPSTLALYFPSPRSSTGEAILELHIHGGVATTRAVLSTLSTLPSLRPASAGEFTRRAFYNNLLTLPEVESLSAALVAETEMQRRIATRSLKRTEQPTFEKWRKTLLTLRAELEAEIDFSEDHVLSTLHINPQVKNLIALLRQYIANAKRGSLLQTGVTVSILGPPNAGKSSLLNALAGREAAIVSPLPGTTRDVVELSLDLGGYPVRISDTAGVRSADGEVEGEGIRRAKERARDADLVVLVLAFGEGGELTFPPEVVEEVRGRANVIVVVNKSDLVDDTAVARAKGAVRNVLLDVEVVPISCKNGDLEELTRGLVQMCTGLTAALVGGDGEDPSIWEEALGASERQRVLLEECVGHLEGVLESSDVVVRAELVRFAAECLGKVMGRGDAGDVHEMLGVVFERFCVGK</sequence>
<evidence type="ECO:0000313" key="8">
    <source>
        <dbReference type="Proteomes" id="UP000799421"/>
    </source>
</evidence>
<protein>
    <recommendedName>
        <fullName evidence="6">TrmE-type G domain-containing protein</fullName>
    </recommendedName>
</protein>
<dbReference type="SUPFAM" id="SSF103025">
    <property type="entry name" value="Folate-binding domain"/>
    <property type="match status" value="1"/>
</dbReference>
<dbReference type="AlphaFoldDB" id="A0A6A7BVI1"/>
<dbReference type="Pfam" id="PF10396">
    <property type="entry name" value="TrmE_N"/>
    <property type="match status" value="1"/>
</dbReference>
<dbReference type="Pfam" id="PF12631">
    <property type="entry name" value="MnmE_helical"/>
    <property type="match status" value="1"/>
</dbReference>
<dbReference type="Gene3D" id="3.30.1360.120">
    <property type="entry name" value="Probable tRNA modification gtpase trme, domain 1"/>
    <property type="match status" value="1"/>
</dbReference>
<keyword evidence="8" id="KW-1185">Reference proteome</keyword>
<evidence type="ECO:0000256" key="4">
    <source>
        <dbReference type="ARBA" id="ARBA00022741"/>
    </source>
</evidence>
<dbReference type="CDD" id="cd14858">
    <property type="entry name" value="TrmE_N"/>
    <property type="match status" value="1"/>
</dbReference>
<dbReference type="Gene3D" id="3.40.50.300">
    <property type="entry name" value="P-loop containing nucleotide triphosphate hydrolases"/>
    <property type="match status" value="1"/>
</dbReference>
<dbReference type="PANTHER" id="PTHR42714">
    <property type="entry name" value="TRNA MODIFICATION GTPASE GTPBP3"/>
    <property type="match status" value="1"/>
</dbReference>
<keyword evidence="5" id="KW-0342">GTP-binding</keyword>
<evidence type="ECO:0000256" key="2">
    <source>
        <dbReference type="ARBA" id="ARBA00011043"/>
    </source>
</evidence>
<evidence type="ECO:0000259" key="6">
    <source>
        <dbReference type="PROSITE" id="PS51709"/>
    </source>
</evidence>
<dbReference type="EMBL" id="MU005996">
    <property type="protein sequence ID" value="KAF2859214.1"/>
    <property type="molecule type" value="Genomic_DNA"/>
</dbReference>
<evidence type="ECO:0000313" key="7">
    <source>
        <dbReference type="EMBL" id="KAF2859214.1"/>
    </source>
</evidence>
<dbReference type="GO" id="GO:0002098">
    <property type="term" value="P:tRNA wobble uridine modification"/>
    <property type="evidence" value="ECO:0007669"/>
    <property type="project" value="TreeGrafter"/>
</dbReference>
<dbReference type="HAMAP" id="MF_00379">
    <property type="entry name" value="GTPase_MnmE"/>
    <property type="match status" value="1"/>
</dbReference>
<dbReference type="SUPFAM" id="SSF52540">
    <property type="entry name" value="P-loop containing nucleoside triphosphate hydrolases"/>
    <property type="match status" value="1"/>
</dbReference>
<dbReference type="InterPro" id="IPR031168">
    <property type="entry name" value="G_TrmE"/>
</dbReference>
<dbReference type="InterPro" id="IPR004520">
    <property type="entry name" value="GTPase_MnmE"/>
</dbReference>
<dbReference type="InterPro" id="IPR003593">
    <property type="entry name" value="AAA+_ATPase"/>
</dbReference>
<dbReference type="GO" id="GO:0005739">
    <property type="term" value="C:mitochondrion"/>
    <property type="evidence" value="ECO:0007669"/>
    <property type="project" value="UniProtKB-SubCell"/>
</dbReference>
<accession>A0A6A7BVI1</accession>
<dbReference type="PROSITE" id="PS51709">
    <property type="entry name" value="G_TRME"/>
    <property type="match status" value="1"/>
</dbReference>
<organism evidence="7 8">
    <name type="scientific">Piedraia hortae CBS 480.64</name>
    <dbReference type="NCBI Taxonomy" id="1314780"/>
    <lineage>
        <taxon>Eukaryota</taxon>
        <taxon>Fungi</taxon>
        <taxon>Dikarya</taxon>
        <taxon>Ascomycota</taxon>
        <taxon>Pezizomycotina</taxon>
        <taxon>Dothideomycetes</taxon>
        <taxon>Dothideomycetidae</taxon>
        <taxon>Capnodiales</taxon>
        <taxon>Piedraiaceae</taxon>
        <taxon>Piedraia</taxon>
    </lineage>
</organism>
<dbReference type="NCBIfam" id="TIGR00231">
    <property type="entry name" value="small_GTP"/>
    <property type="match status" value="1"/>
</dbReference>
<dbReference type="InterPro" id="IPR006073">
    <property type="entry name" value="GTP-bd"/>
</dbReference>
<dbReference type="InterPro" id="IPR027368">
    <property type="entry name" value="MnmE_dom2"/>
</dbReference>
<dbReference type="FunFam" id="3.30.1360.120:FF:000007">
    <property type="entry name" value="tRNA modification GTPase GTPBP3, mitochondrial"/>
    <property type="match status" value="1"/>
</dbReference>
<dbReference type="OrthoDB" id="188276at2759"/>
<dbReference type="PANTHER" id="PTHR42714:SF2">
    <property type="entry name" value="TRNA MODIFICATION GTPASE GTPBP3, MITOCHONDRIAL"/>
    <property type="match status" value="1"/>
</dbReference>
<evidence type="ECO:0000256" key="1">
    <source>
        <dbReference type="ARBA" id="ARBA00004173"/>
    </source>
</evidence>
<dbReference type="SMART" id="SM00382">
    <property type="entry name" value="AAA"/>
    <property type="match status" value="1"/>
</dbReference>
<dbReference type="NCBIfam" id="NF003661">
    <property type="entry name" value="PRK05291.1-3"/>
    <property type="match status" value="1"/>
</dbReference>
<name>A0A6A7BVI1_9PEZI</name>
<gene>
    <name evidence="7" type="ORF">K470DRAFT_259097</name>
</gene>
<dbReference type="InterPro" id="IPR027266">
    <property type="entry name" value="TrmE/GcvT-like"/>
</dbReference>
<evidence type="ECO:0000256" key="3">
    <source>
        <dbReference type="ARBA" id="ARBA00022694"/>
    </source>
</evidence>
<feature type="domain" description="TrmE-type G" evidence="6">
    <location>
        <begin position="268"/>
        <end position="432"/>
    </location>
</feature>
<dbReference type="GO" id="GO:0005525">
    <property type="term" value="F:GTP binding"/>
    <property type="evidence" value="ECO:0007669"/>
    <property type="project" value="UniProtKB-KW"/>
</dbReference>
<dbReference type="Gene3D" id="1.20.120.430">
    <property type="entry name" value="tRNA modification GTPase MnmE domain 2"/>
    <property type="match status" value="1"/>
</dbReference>
<dbReference type="CDD" id="cd04164">
    <property type="entry name" value="trmE"/>
    <property type="match status" value="1"/>
</dbReference>
<dbReference type="Proteomes" id="UP000799421">
    <property type="component" value="Unassembled WGS sequence"/>
</dbReference>
<dbReference type="InterPro" id="IPR018948">
    <property type="entry name" value="GTP-bd_TrmE_N"/>
</dbReference>
<reference evidence="7" key="1">
    <citation type="journal article" date="2020" name="Stud. Mycol.">
        <title>101 Dothideomycetes genomes: a test case for predicting lifestyles and emergence of pathogens.</title>
        <authorList>
            <person name="Haridas S."/>
            <person name="Albert R."/>
            <person name="Binder M."/>
            <person name="Bloem J."/>
            <person name="Labutti K."/>
            <person name="Salamov A."/>
            <person name="Andreopoulos B."/>
            <person name="Baker S."/>
            <person name="Barry K."/>
            <person name="Bills G."/>
            <person name="Bluhm B."/>
            <person name="Cannon C."/>
            <person name="Castanera R."/>
            <person name="Culley D."/>
            <person name="Daum C."/>
            <person name="Ezra D."/>
            <person name="Gonzalez J."/>
            <person name="Henrissat B."/>
            <person name="Kuo A."/>
            <person name="Liang C."/>
            <person name="Lipzen A."/>
            <person name="Lutzoni F."/>
            <person name="Magnuson J."/>
            <person name="Mondo S."/>
            <person name="Nolan M."/>
            <person name="Ohm R."/>
            <person name="Pangilinan J."/>
            <person name="Park H.-J."/>
            <person name="Ramirez L."/>
            <person name="Alfaro M."/>
            <person name="Sun H."/>
            <person name="Tritt A."/>
            <person name="Yoshinaga Y."/>
            <person name="Zwiers L.-H."/>
            <person name="Turgeon B."/>
            <person name="Goodwin S."/>
            <person name="Spatafora J."/>
            <person name="Crous P."/>
            <person name="Grigoriev I."/>
        </authorList>
    </citation>
    <scope>NUCLEOTIDE SEQUENCE</scope>
    <source>
        <strain evidence="7">CBS 480.64</strain>
    </source>
</reference>